<dbReference type="Gene3D" id="2.60.120.10">
    <property type="entry name" value="Jelly Rolls"/>
    <property type="match status" value="2"/>
</dbReference>
<dbReference type="InterPro" id="IPR027417">
    <property type="entry name" value="P-loop_NTPase"/>
</dbReference>
<dbReference type="PANTHER" id="PTHR43394">
    <property type="entry name" value="ATP-DEPENDENT PERMEASE MDL1, MITOCHONDRIAL"/>
    <property type="match status" value="1"/>
</dbReference>
<dbReference type="Gene3D" id="3.90.70.10">
    <property type="entry name" value="Cysteine proteinases"/>
    <property type="match status" value="1"/>
</dbReference>
<comment type="similarity">
    <text evidence="13">Belongs to the ABC transporter superfamily. Cyclolysin exporter (TC 3.A.1.109.2) family.</text>
</comment>
<dbReference type="AlphaFoldDB" id="A0A975WXS6"/>
<evidence type="ECO:0000256" key="11">
    <source>
        <dbReference type="ARBA" id="ARBA00023136"/>
    </source>
</evidence>
<evidence type="ECO:0000256" key="15">
    <source>
        <dbReference type="SAM" id="MobiDB-lite"/>
    </source>
</evidence>
<evidence type="ECO:0000313" key="22">
    <source>
        <dbReference type="Proteomes" id="UP000256297"/>
    </source>
</evidence>
<comment type="function">
    <text evidence="12">Involved in the export of calmodulin-sensitive adenylate cyclase-hemolysin (cyclolysin).</text>
</comment>
<dbReference type="InterPro" id="IPR005074">
    <property type="entry name" value="Peptidase_C39"/>
</dbReference>
<dbReference type="GO" id="GO:0015421">
    <property type="term" value="F:ABC-type oligopeptide transporter activity"/>
    <property type="evidence" value="ECO:0007669"/>
    <property type="project" value="TreeGrafter"/>
</dbReference>
<feature type="compositionally biased region" description="Low complexity" evidence="15">
    <location>
        <begin position="9"/>
        <end position="22"/>
    </location>
</feature>
<evidence type="ECO:0000256" key="7">
    <source>
        <dbReference type="ARBA" id="ARBA00022741"/>
    </source>
</evidence>
<dbReference type="InterPro" id="IPR018488">
    <property type="entry name" value="cNMP-bd_CS"/>
</dbReference>
<dbReference type="Pfam" id="PF00005">
    <property type="entry name" value="ABC_tran"/>
    <property type="match status" value="1"/>
</dbReference>
<evidence type="ECO:0000256" key="8">
    <source>
        <dbReference type="ARBA" id="ARBA00022801"/>
    </source>
</evidence>
<keyword evidence="6" id="KW-0204">Cytolysis</keyword>
<dbReference type="SMART" id="SM00100">
    <property type="entry name" value="cNMP"/>
    <property type="match status" value="2"/>
</dbReference>
<dbReference type="PROSITE" id="PS50893">
    <property type="entry name" value="ABC_TRANSPORTER_2"/>
    <property type="match status" value="1"/>
</dbReference>
<dbReference type="InterPro" id="IPR036640">
    <property type="entry name" value="ABC1_TM_sf"/>
</dbReference>
<feature type="domain" description="ABC transmembrane type-1" evidence="19">
    <location>
        <begin position="483"/>
        <end position="762"/>
    </location>
</feature>
<evidence type="ECO:0000256" key="5">
    <source>
        <dbReference type="ARBA" id="ARBA00022692"/>
    </source>
</evidence>
<evidence type="ECO:0000259" key="20">
    <source>
        <dbReference type="PROSITE" id="PS50990"/>
    </source>
</evidence>
<sequence length="1039" mass="114501">MSSKPASEAGPAGDGAATAAPQQPEAGPALAAFLAGVEILSVLTPQELARLADAAQVLSFGFGDTVCNAGEAAPGLFIVKSGSVRVFNEEHGKEISMGVRKTGEVFADIALLREYRHESSVRASGKTELLMIPRSVSEPVVAGNPAALAFITSYVAISSAGGFVARLFDLRGKLDKQELEDAVRSVGVKRVAAGREILKQDGREDRRLYVVRQGTVRIVRSEEGGEFPLATLGQGDIFGERACVMRQEQLASAIAETDVRLLVIPEKTVQLILERNPRLREVLEERIRVLDRELHRQKKLAERRKRPVLLDLASKPELGEKLIRRFALVEQAEEMDCGAACLAMICRHYGIPMTLGKLRELANVTTQGATLDSLARAGEALGFTTRGVQCTRDSLLGFELPFIVHWEGYHYVVVYGISSRWVWVADPAIGFRKMSAEEFERGWSGTCLLFSPGESMAQLSVQRSPWLRFIGYLAPYKKILAHLFLATFVIQMLGVVPPLIIQNILDGVVVHQNVGLLHLLIAGLVISSVFSQLMSTIRAYLANFMVRNMDFAMMSHFFRHTLSLPLSFFAKRKTGDIFARFQENQTIRAFLTESTVTTALNLLMVFIYFTIMFLYNVKLTLLLIAFVIPIAALTVVVTPRVKAYARDVFAASTDAKAYLMETLGGAETVKGMGIERPVRLRWERKYTKALEAQYKAQQFHILVGLASQLLNAATTIAVLWVGATLVLERELTIGQLIAFNAFMGSVLAPLMGLVALWGQLNDAGVAMERLGDVLDLEPEQKPQDVLSRVMLPDLQGEIVMKDLYFRYGGEDTPYVLENISFAIRPGEMVAIVGRSGSGKTTLAKLLVGFYRPTEGSMTVDGYDLNVIDAAFYRAQVGYVMQSNLLFSGTIAENIACGDDSPDRRRIEEVARMADAHAFISKLPLGYEQVVGERGIGLSGGQIQRLCIARALYHDPRLLVFDEATSALDTQSESNILANMQEILRGRTAVIIAHRLSTIMQADKILVLYEGAIVEQGRHEELLERKGMYFQLVQKQLSAA</sequence>
<name>A0A975WXS6_9BURK</name>
<dbReference type="SUPFAM" id="SSF51206">
    <property type="entry name" value="cAMP-binding domain-like"/>
    <property type="match status" value="2"/>
</dbReference>
<dbReference type="InterPro" id="IPR014710">
    <property type="entry name" value="RmlC-like_jellyroll"/>
</dbReference>
<dbReference type="Pfam" id="PF00027">
    <property type="entry name" value="cNMP_binding"/>
    <property type="match status" value="2"/>
</dbReference>
<feature type="domain" description="Cyclic nucleotide-binding" evidence="17">
    <location>
        <begin position="170"/>
        <end position="281"/>
    </location>
</feature>
<accession>A0A975WXS6</accession>
<reference evidence="21 22" key="1">
    <citation type="submission" date="2018-01" db="EMBL/GenBank/DDBJ databases">
        <authorList>
            <person name="Clerissi C."/>
        </authorList>
    </citation>
    <scope>NUCLEOTIDE SEQUENCE [LARGE SCALE GENOMIC DNA]</scope>
    <source>
        <strain evidence="21">Cupriavidus taiwanensis STM 3521</strain>
    </source>
</reference>
<keyword evidence="7" id="KW-0547">Nucleotide-binding</keyword>
<dbReference type="Proteomes" id="UP000256297">
    <property type="component" value="Chromosome CBM2589_b"/>
</dbReference>
<dbReference type="GO" id="GO:0005524">
    <property type="term" value="F:ATP binding"/>
    <property type="evidence" value="ECO:0007669"/>
    <property type="project" value="UniProtKB-KW"/>
</dbReference>
<evidence type="ECO:0000259" key="18">
    <source>
        <dbReference type="PROSITE" id="PS50893"/>
    </source>
</evidence>
<dbReference type="PANTHER" id="PTHR43394:SF1">
    <property type="entry name" value="ATP-BINDING CASSETTE SUB-FAMILY B MEMBER 10, MITOCHONDRIAL"/>
    <property type="match status" value="1"/>
</dbReference>
<dbReference type="PROSITE" id="PS50042">
    <property type="entry name" value="CNMP_BINDING_3"/>
    <property type="match status" value="2"/>
</dbReference>
<evidence type="ECO:0000256" key="10">
    <source>
        <dbReference type="ARBA" id="ARBA00022989"/>
    </source>
</evidence>
<dbReference type="GO" id="GO:0016887">
    <property type="term" value="F:ATP hydrolysis activity"/>
    <property type="evidence" value="ECO:0007669"/>
    <property type="project" value="InterPro"/>
</dbReference>
<organism evidence="21 22">
    <name type="scientific">Cupriavidus taiwanensis</name>
    <dbReference type="NCBI Taxonomy" id="164546"/>
    <lineage>
        <taxon>Bacteria</taxon>
        <taxon>Pseudomonadati</taxon>
        <taxon>Pseudomonadota</taxon>
        <taxon>Betaproteobacteria</taxon>
        <taxon>Burkholderiales</taxon>
        <taxon>Burkholderiaceae</taxon>
        <taxon>Cupriavidus</taxon>
    </lineage>
</organism>
<keyword evidence="8" id="KW-0378">Hydrolase</keyword>
<evidence type="ECO:0000256" key="6">
    <source>
        <dbReference type="ARBA" id="ARBA00022735"/>
    </source>
</evidence>
<dbReference type="PROSITE" id="PS00888">
    <property type="entry name" value="CNMP_BINDING_1"/>
    <property type="match status" value="1"/>
</dbReference>
<feature type="region of interest" description="Disordered" evidence="15">
    <location>
        <begin position="1"/>
        <end position="22"/>
    </location>
</feature>
<dbReference type="InterPro" id="IPR011527">
    <property type="entry name" value="ABC1_TM_dom"/>
</dbReference>
<dbReference type="Pfam" id="PF03412">
    <property type="entry name" value="Peptidase_C39"/>
    <property type="match status" value="1"/>
</dbReference>
<dbReference type="InterPro" id="IPR003593">
    <property type="entry name" value="AAA+_ATPase"/>
</dbReference>
<keyword evidence="9" id="KW-0067">ATP-binding</keyword>
<dbReference type="SUPFAM" id="SSF90123">
    <property type="entry name" value="ABC transporter transmembrane region"/>
    <property type="match status" value="1"/>
</dbReference>
<protein>
    <recommendedName>
        <fullName evidence="14">Cyclolysin secretion/processing ATP-binding protein CyaB</fullName>
    </recommendedName>
</protein>
<dbReference type="InterPro" id="IPR017871">
    <property type="entry name" value="ABC_transporter-like_CS"/>
</dbReference>
<gene>
    <name evidence="21" type="ORF">CBM2589_B200162</name>
</gene>
<dbReference type="PROSITE" id="PS00211">
    <property type="entry name" value="ABC_TRANSPORTER_1"/>
    <property type="match status" value="1"/>
</dbReference>
<keyword evidence="11 16" id="KW-0472">Membrane</keyword>
<dbReference type="PROSITE" id="PS50929">
    <property type="entry name" value="ABC_TM1F"/>
    <property type="match status" value="1"/>
</dbReference>
<dbReference type="CDD" id="cd18568">
    <property type="entry name" value="ABC_6TM_HetC_like"/>
    <property type="match status" value="1"/>
</dbReference>
<dbReference type="GO" id="GO:0006508">
    <property type="term" value="P:proteolysis"/>
    <property type="evidence" value="ECO:0007669"/>
    <property type="project" value="InterPro"/>
</dbReference>
<dbReference type="InterPro" id="IPR000595">
    <property type="entry name" value="cNMP-bd_dom"/>
</dbReference>
<dbReference type="Pfam" id="PF00664">
    <property type="entry name" value="ABC_membrane"/>
    <property type="match status" value="1"/>
</dbReference>
<dbReference type="SMART" id="SM00382">
    <property type="entry name" value="AAA"/>
    <property type="match status" value="1"/>
</dbReference>
<evidence type="ECO:0000256" key="12">
    <source>
        <dbReference type="ARBA" id="ARBA00055355"/>
    </source>
</evidence>
<feature type="transmembrane region" description="Helical" evidence="16">
    <location>
        <begin position="479"/>
        <end position="501"/>
    </location>
</feature>
<comment type="subcellular location">
    <subcellularLocation>
        <location evidence="1">Cell membrane</location>
        <topology evidence="1">Multi-pass membrane protein</topology>
    </subcellularLocation>
</comment>
<keyword evidence="3" id="KW-1003">Cell membrane</keyword>
<dbReference type="GO" id="GO:0031640">
    <property type="term" value="P:killing of cells of another organism"/>
    <property type="evidence" value="ECO:0007669"/>
    <property type="project" value="UniProtKB-KW"/>
</dbReference>
<evidence type="ECO:0000256" key="1">
    <source>
        <dbReference type="ARBA" id="ARBA00004651"/>
    </source>
</evidence>
<dbReference type="GO" id="GO:0008233">
    <property type="term" value="F:peptidase activity"/>
    <property type="evidence" value="ECO:0007669"/>
    <property type="project" value="InterPro"/>
</dbReference>
<dbReference type="CDD" id="cd00038">
    <property type="entry name" value="CAP_ED"/>
    <property type="match status" value="2"/>
</dbReference>
<feature type="domain" description="Peptidase C39" evidence="20">
    <location>
        <begin position="331"/>
        <end position="450"/>
    </location>
</feature>
<evidence type="ECO:0000256" key="9">
    <source>
        <dbReference type="ARBA" id="ARBA00022840"/>
    </source>
</evidence>
<dbReference type="CDD" id="cd02418">
    <property type="entry name" value="Peptidase_C39B"/>
    <property type="match status" value="1"/>
</dbReference>
<evidence type="ECO:0000259" key="17">
    <source>
        <dbReference type="PROSITE" id="PS50042"/>
    </source>
</evidence>
<evidence type="ECO:0000256" key="4">
    <source>
        <dbReference type="ARBA" id="ARBA00022519"/>
    </source>
</evidence>
<evidence type="ECO:0000256" key="16">
    <source>
        <dbReference type="SAM" id="Phobius"/>
    </source>
</evidence>
<dbReference type="EMBL" id="OFSP01000013">
    <property type="protein sequence ID" value="SOY47828.1"/>
    <property type="molecule type" value="Genomic_DNA"/>
</dbReference>
<feature type="domain" description="Cyclic nucleotide-binding" evidence="17">
    <location>
        <begin position="39"/>
        <end position="141"/>
    </location>
</feature>
<dbReference type="InterPro" id="IPR018490">
    <property type="entry name" value="cNMP-bd_dom_sf"/>
</dbReference>
<keyword evidence="10 16" id="KW-1133">Transmembrane helix</keyword>
<dbReference type="Gene3D" id="1.20.1560.10">
    <property type="entry name" value="ABC transporter type 1, transmembrane domain"/>
    <property type="match status" value="1"/>
</dbReference>
<dbReference type="FunFam" id="3.40.50.300:FF:000299">
    <property type="entry name" value="ABC transporter ATP-binding protein/permease"/>
    <property type="match status" value="1"/>
</dbReference>
<keyword evidence="6" id="KW-0354">Hemolysis</keyword>
<evidence type="ECO:0000256" key="3">
    <source>
        <dbReference type="ARBA" id="ARBA00022475"/>
    </source>
</evidence>
<feature type="transmembrane region" description="Helical" evidence="16">
    <location>
        <begin position="513"/>
        <end position="531"/>
    </location>
</feature>
<dbReference type="RefSeq" id="WP_198046715.1">
    <property type="nucleotide sequence ID" value="NZ_LT976856.1"/>
</dbReference>
<feature type="transmembrane region" description="Helical" evidence="16">
    <location>
        <begin position="733"/>
        <end position="757"/>
    </location>
</feature>
<comment type="caution">
    <text evidence="21">The sequence shown here is derived from an EMBL/GenBank/DDBJ whole genome shotgun (WGS) entry which is preliminary data.</text>
</comment>
<feature type="transmembrane region" description="Helical" evidence="16">
    <location>
        <begin position="619"/>
        <end position="637"/>
    </location>
</feature>
<evidence type="ECO:0000313" key="21">
    <source>
        <dbReference type="EMBL" id="SOY47828.1"/>
    </source>
</evidence>
<feature type="domain" description="ABC transporter" evidence="18">
    <location>
        <begin position="798"/>
        <end position="1034"/>
    </location>
</feature>
<keyword evidence="5 16" id="KW-0812">Transmembrane</keyword>
<feature type="transmembrane region" description="Helical" evidence="16">
    <location>
        <begin position="551"/>
        <end position="570"/>
    </location>
</feature>
<evidence type="ECO:0000256" key="13">
    <source>
        <dbReference type="ARBA" id="ARBA00061173"/>
    </source>
</evidence>
<dbReference type="GO" id="GO:0005886">
    <property type="term" value="C:plasma membrane"/>
    <property type="evidence" value="ECO:0007669"/>
    <property type="project" value="UniProtKB-SubCell"/>
</dbReference>
<evidence type="ECO:0000256" key="14">
    <source>
        <dbReference type="ARBA" id="ARBA00072252"/>
    </source>
</evidence>
<keyword evidence="2" id="KW-0813">Transport</keyword>
<dbReference type="Gene3D" id="3.40.50.300">
    <property type="entry name" value="P-loop containing nucleotide triphosphate hydrolases"/>
    <property type="match status" value="1"/>
</dbReference>
<dbReference type="InterPro" id="IPR003439">
    <property type="entry name" value="ABC_transporter-like_ATP-bd"/>
</dbReference>
<evidence type="ECO:0000256" key="2">
    <source>
        <dbReference type="ARBA" id="ARBA00022448"/>
    </source>
</evidence>
<feature type="transmembrane region" description="Helical" evidence="16">
    <location>
        <begin position="701"/>
        <end position="727"/>
    </location>
</feature>
<dbReference type="PROSITE" id="PS50990">
    <property type="entry name" value="PEPTIDASE_C39"/>
    <property type="match status" value="1"/>
</dbReference>
<keyword evidence="4" id="KW-0997">Cell inner membrane</keyword>
<feature type="transmembrane region" description="Helical" evidence="16">
    <location>
        <begin position="590"/>
        <end position="613"/>
    </location>
</feature>
<dbReference type="InterPro" id="IPR039421">
    <property type="entry name" value="Type_1_exporter"/>
</dbReference>
<evidence type="ECO:0000259" key="19">
    <source>
        <dbReference type="PROSITE" id="PS50929"/>
    </source>
</evidence>
<proteinExistence type="inferred from homology"/>
<dbReference type="SUPFAM" id="SSF52540">
    <property type="entry name" value="P-loop containing nucleoside triphosphate hydrolases"/>
    <property type="match status" value="1"/>
</dbReference>